<dbReference type="EMBL" id="CABPRJ010001975">
    <property type="protein sequence ID" value="VVC42678.1"/>
    <property type="molecule type" value="Genomic_DNA"/>
</dbReference>
<accession>A0A5E4NG32</accession>
<dbReference type="AlphaFoldDB" id="A0A5E4NG32"/>
<dbReference type="Proteomes" id="UP000325440">
    <property type="component" value="Unassembled WGS sequence"/>
</dbReference>
<proteinExistence type="predicted"/>
<keyword evidence="1" id="KW-1133">Transmembrane helix</keyword>
<evidence type="ECO:0000313" key="2">
    <source>
        <dbReference type="EMBL" id="VVC42678.1"/>
    </source>
</evidence>
<gene>
    <name evidence="2" type="ORF">CINCED_3A005581</name>
</gene>
<evidence type="ECO:0000256" key="1">
    <source>
        <dbReference type="SAM" id="Phobius"/>
    </source>
</evidence>
<keyword evidence="1" id="KW-0812">Transmembrane</keyword>
<feature type="non-terminal residue" evidence="2">
    <location>
        <position position="1"/>
    </location>
</feature>
<sequence length="57" mass="6805">DIEFETLFVFIKDLMIEVIFGIFYGILMIFVPNPIWNNAYDRQKNELNNNHGAKNRQ</sequence>
<feature type="non-terminal residue" evidence="2">
    <location>
        <position position="57"/>
    </location>
</feature>
<evidence type="ECO:0000313" key="3">
    <source>
        <dbReference type="Proteomes" id="UP000325440"/>
    </source>
</evidence>
<organism evidence="2 3">
    <name type="scientific">Cinara cedri</name>
    <dbReference type="NCBI Taxonomy" id="506608"/>
    <lineage>
        <taxon>Eukaryota</taxon>
        <taxon>Metazoa</taxon>
        <taxon>Ecdysozoa</taxon>
        <taxon>Arthropoda</taxon>
        <taxon>Hexapoda</taxon>
        <taxon>Insecta</taxon>
        <taxon>Pterygota</taxon>
        <taxon>Neoptera</taxon>
        <taxon>Paraneoptera</taxon>
        <taxon>Hemiptera</taxon>
        <taxon>Sternorrhyncha</taxon>
        <taxon>Aphidomorpha</taxon>
        <taxon>Aphidoidea</taxon>
        <taxon>Aphididae</taxon>
        <taxon>Lachninae</taxon>
        <taxon>Cinara</taxon>
    </lineage>
</organism>
<keyword evidence="3" id="KW-1185">Reference proteome</keyword>
<protein>
    <submittedName>
        <fullName evidence="2">Uncharacterized protein</fullName>
    </submittedName>
</protein>
<name>A0A5E4NG32_9HEMI</name>
<keyword evidence="1" id="KW-0472">Membrane</keyword>
<reference evidence="2 3" key="1">
    <citation type="submission" date="2019-08" db="EMBL/GenBank/DDBJ databases">
        <authorList>
            <person name="Alioto T."/>
            <person name="Alioto T."/>
            <person name="Gomez Garrido J."/>
        </authorList>
    </citation>
    <scope>NUCLEOTIDE SEQUENCE [LARGE SCALE GENOMIC DNA]</scope>
</reference>
<feature type="transmembrane region" description="Helical" evidence="1">
    <location>
        <begin position="14"/>
        <end position="36"/>
    </location>
</feature>